<evidence type="ECO:0000256" key="4">
    <source>
        <dbReference type="ARBA" id="ARBA00023004"/>
    </source>
</evidence>
<keyword evidence="6" id="KW-0472">Membrane</keyword>
<sequence length="718" mass="80760">MYHGSIFVLLHTKGQHIFEGATMQEPVRVTLWNIPTWAAIFMYASQAMGVLALIYGLYRRFRLYFQGKPDPRLNNWPRRLWNFLVGAVGQMRLARQTKPGLMHALMFWSFVVLFLGTVLATIDADIAEHFLHAKLLEGWLYRFYEVTLDIFGLLFFVGLGMAIKRRYIDGSVRLSYEWGWSVFLVSLFLINFTGFIIEGIRLQVMAPAWASWSPVGYVFGAVLGAFNLSETALRHLHLATWMTHSVLVAVFWGILPYTPIAHIFTSPLNTIFTRADDRPQALRPIPNMEEAESWGVGALADFTWTQLLQFDACTECGRCQMACPAWNSGTALNPKHLVMDIRNQMLAEGGMPYSAIGGFANGYTNPTVQPGAALVGEVIRDETLWACTTCRACVYECPVFINHVDAIVDMRRYLVMTEGRMPDTVSTALRNLERTGNPWGYAPSDRMKWAEGLDVPEIEEETEVDYLFWVGCAASYDNRNQKIARATVQLLQKAGVSFAVLGSRESCNGDPARRMGNEYLYQMMAEQTIGTLKKFRFKKIITICPHCFNTMGNEYKDFGGDFEVIHHSQLLADLVKEGRLKPEKPLNETITFHDSCYLGRYNGIFDAPREILASIPGVELREMERSRERGLCCGGGGAGVWMETHNNKRIEQIRLEDALAVNPNTVASACPFCMIMFDSGSKVMGLEDQLALRDVAELLAESVGVNTTKSGEEESEQA</sequence>
<accession>A0A0M8KA88</accession>
<dbReference type="InParanoid" id="A0A0M8KA88"/>
<dbReference type="EMBL" id="BBZA01000225">
    <property type="protein sequence ID" value="GAP64071.1"/>
    <property type="molecule type" value="Genomic_DNA"/>
</dbReference>
<evidence type="ECO:0000313" key="9">
    <source>
        <dbReference type="Proteomes" id="UP000037784"/>
    </source>
</evidence>
<dbReference type="InterPro" id="IPR004017">
    <property type="entry name" value="Cys_rich_dom"/>
</dbReference>
<dbReference type="InterPro" id="IPR009051">
    <property type="entry name" value="Helical_ferredxn"/>
</dbReference>
<dbReference type="PANTHER" id="PTHR43255:SF1">
    <property type="entry name" value="IRON-SULFUR-BINDING OXIDOREDUCTASE FADF-RELATED"/>
    <property type="match status" value="1"/>
</dbReference>
<evidence type="ECO:0000256" key="5">
    <source>
        <dbReference type="ARBA" id="ARBA00023014"/>
    </source>
</evidence>
<dbReference type="PROSITE" id="PS51379">
    <property type="entry name" value="4FE4S_FER_2"/>
    <property type="match status" value="2"/>
</dbReference>
<keyword evidence="5" id="KW-0411">Iron-sulfur</keyword>
<keyword evidence="2" id="KW-0479">Metal-binding</keyword>
<dbReference type="FunCoup" id="A0A0M8KA88">
    <property type="interactions" value="16"/>
</dbReference>
<evidence type="ECO:0000256" key="6">
    <source>
        <dbReference type="SAM" id="Phobius"/>
    </source>
</evidence>
<dbReference type="Gene3D" id="1.20.950.20">
    <property type="entry name" value="Transmembrane di-heme cytochromes, Chain C"/>
    <property type="match status" value="1"/>
</dbReference>
<evidence type="ECO:0000313" key="8">
    <source>
        <dbReference type="EMBL" id="GAP64071.1"/>
    </source>
</evidence>
<dbReference type="GO" id="GO:0051539">
    <property type="term" value="F:4 iron, 4 sulfur cluster binding"/>
    <property type="evidence" value="ECO:0007669"/>
    <property type="project" value="UniProtKB-KW"/>
</dbReference>
<dbReference type="SUPFAM" id="SSF46548">
    <property type="entry name" value="alpha-helical ferredoxin"/>
    <property type="match status" value="1"/>
</dbReference>
<dbReference type="PANTHER" id="PTHR43255">
    <property type="entry name" value="IRON-SULFUR-BINDING OXIDOREDUCTASE FADF-RELATED-RELATED"/>
    <property type="match status" value="1"/>
</dbReference>
<keyword evidence="4" id="KW-0408">Iron</keyword>
<feature type="transmembrane region" description="Helical" evidence="6">
    <location>
        <begin position="209"/>
        <end position="226"/>
    </location>
</feature>
<feature type="transmembrane region" description="Helical" evidence="6">
    <location>
        <begin position="37"/>
        <end position="58"/>
    </location>
</feature>
<dbReference type="Proteomes" id="UP000037784">
    <property type="component" value="Unassembled WGS sequence"/>
</dbReference>
<keyword evidence="1" id="KW-0004">4Fe-4S</keyword>
<dbReference type="GO" id="GO:0005886">
    <property type="term" value="C:plasma membrane"/>
    <property type="evidence" value="ECO:0007669"/>
    <property type="project" value="TreeGrafter"/>
</dbReference>
<dbReference type="InterPro" id="IPR051460">
    <property type="entry name" value="HdrC_iron-sulfur_subunit"/>
</dbReference>
<evidence type="ECO:0000256" key="2">
    <source>
        <dbReference type="ARBA" id="ARBA00022723"/>
    </source>
</evidence>
<feature type="domain" description="4Fe-4S ferredoxin-type" evidence="7">
    <location>
        <begin position="376"/>
        <end position="407"/>
    </location>
</feature>
<evidence type="ECO:0000256" key="1">
    <source>
        <dbReference type="ARBA" id="ARBA00022485"/>
    </source>
</evidence>
<dbReference type="SUPFAM" id="SSF103501">
    <property type="entry name" value="Respiratory nitrate reductase 1 gamma chain"/>
    <property type="match status" value="1"/>
</dbReference>
<feature type="transmembrane region" description="Helical" evidence="6">
    <location>
        <begin position="101"/>
        <end position="122"/>
    </location>
</feature>
<feature type="domain" description="4Fe-4S ferredoxin-type" evidence="7">
    <location>
        <begin position="304"/>
        <end position="335"/>
    </location>
</feature>
<keyword evidence="6" id="KW-0812">Transmembrane</keyword>
<dbReference type="GO" id="GO:0016491">
    <property type="term" value="F:oxidoreductase activity"/>
    <property type="evidence" value="ECO:0007669"/>
    <property type="project" value="UniProtKB-KW"/>
</dbReference>
<name>A0A0M8KA88_9CHLR</name>
<keyword evidence="9" id="KW-1185">Reference proteome</keyword>
<reference evidence="9" key="2">
    <citation type="submission" date="2015-08" db="EMBL/GenBank/DDBJ databases">
        <title>Draft Genome Sequence of a Heterotrophic Facultative Anaerobic Bacterium Ardenticatena maritima Strain 110S.</title>
        <authorList>
            <person name="Kawaichi S."/>
            <person name="Yoshida T."/>
            <person name="Sako Y."/>
            <person name="Nakamura R."/>
        </authorList>
    </citation>
    <scope>NUCLEOTIDE SEQUENCE [LARGE SCALE GENOMIC DNA]</scope>
    <source>
        <strain evidence="9">110S</strain>
    </source>
</reference>
<dbReference type="Pfam" id="PF02754">
    <property type="entry name" value="CCG"/>
    <property type="match status" value="2"/>
</dbReference>
<dbReference type="InterPro" id="IPR036197">
    <property type="entry name" value="NarG-like_sf"/>
</dbReference>
<keyword evidence="6" id="KW-1133">Transmembrane helix</keyword>
<feature type="transmembrane region" description="Helical" evidence="6">
    <location>
        <begin position="175"/>
        <end position="197"/>
    </location>
</feature>
<feature type="transmembrane region" description="Helical" evidence="6">
    <location>
        <begin position="142"/>
        <end position="163"/>
    </location>
</feature>
<reference evidence="8 9" key="1">
    <citation type="journal article" date="2015" name="Genome Announc.">
        <title>Draft Genome Sequence of a Heterotrophic Facultative Anaerobic Thermophilic Bacterium, Ardenticatena maritima Strain 110ST.</title>
        <authorList>
            <person name="Kawaichi S."/>
            <person name="Yoshida T."/>
            <person name="Sako Y."/>
            <person name="Nakamura R."/>
        </authorList>
    </citation>
    <scope>NUCLEOTIDE SEQUENCE [LARGE SCALE GENOMIC DNA]</scope>
    <source>
        <strain evidence="8 9">110S</strain>
    </source>
</reference>
<dbReference type="GO" id="GO:0046872">
    <property type="term" value="F:metal ion binding"/>
    <property type="evidence" value="ECO:0007669"/>
    <property type="project" value="UniProtKB-KW"/>
</dbReference>
<dbReference type="InterPro" id="IPR017900">
    <property type="entry name" value="4Fe4S_Fe_S_CS"/>
</dbReference>
<feature type="transmembrane region" description="Helical" evidence="6">
    <location>
        <begin position="238"/>
        <end position="257"/>
    </location>
</feature>
<protein>
    <recommendedName>
        <fullName evidence="7">4Fe-4S ferredoxin-type domain-containing protein</fullName>
    </recommendedName>
</protein>
<proteinExistence type="predicted"/>
<organism evidence="8 9">
    <name type="scientific">Ardenticatena maritima</name>
    <dbReference type="NCBI Taxonomy" id="872965"/>
    <lineage>
        <taxon>Bacteria</taxon>
        <taxon>Bacillati</taxon>
        <taxon>Chloroflexota</taxon>
        <taxon>Ardenticatenia</taxon>
        <taxon>Ardenticatenales</taxon>
        <taxon>Ardenticatenaceae</taxon>
        <taxon>Ardenticatena</taxon>
    </lineage>
</organism>
<evidence type="ECO:0000259" key="7">
    <source>
        <dbReference type="PROSITE" id="PS51379"/>
    </source>
</evidence>
<dbReference type="STRING" id="872965.SE16_13940"/>
<gene>
    <name evidence="8" type="ORF">ARMA_2494</name>
</gene>
<comment type="caution">
    <text evidence="8">The sequence shown here is derived from an EMBL/GenBank/DDBJ whole genome shotgun (WGS) entry which is preliminary data.</text>
</comment>
<dbReference type="PROSITE" id="PS00198">
    <property type="entry name" value="4FE4S_FER_1"/>
    <property type="match status" value="2"/>
</dbReference>
<dbReference type="InterPro" id="IPR017896">
    <property type="entry name" value="4Fe4S_Fe-S-bd"/>
</dbReference>
<evidence type="ECO:0000256" key="3">
    <source>
        <dbReference type="ARBA" id="ARBA00023002"/>
    </source>
</evidence>
<dbReference type="AlphaFoldDB" id="A0A0M8KA88"/>
<dbReference type="Pfam" id="PF13187">
    <property type="entry name" value="Fer4_9"/>
    <property type="match status" value="1"/>
</dbReference>
<dbReference type="Gene3D" id="1.10.1060.10">
    <property type="entry name" value="Alpha-helical ferredoxin"/>
    <property type="match status" value="1"/>
</dbReference>
<keyword evidence="3" id="KW-0560">Oxidoreductase</keyword>